<reference evidence="1 2" key="1">
    <citation type="submission" date="2024-10" db="EMBL/GenBank/DDBJ databases">
        <title>Novel secondary metabolite-producing bacteria for plant disease control.</title>
        <authorList>
            <person name="Chevrette M."/>
        </authorList>
    </citation>
    <scope>NUCLEOTIDE SEQUENCE [LARGE SCALE GENOMIC DNA]</scope>
    <source>
        <strain evidence="1 2">J30 TE3557</strain>
    </source>
</reference>
<name>A0ABW8N9T9_9MICC</name>
<dbReference type="RefSeq" id="WP_404595022.1">
    <property type="nucleotide sequence ID" value="NZ_JBIYEW010000003.1"/>
</dbReference>
<sequence length="263" mass="27815">MGEIRAGSRLNIVEISGFAWAETVRRAAEAMDSGAEADFAAYQDSLQAQVGDSQETGDELRRAGIVDAHGVMSPQWILAVHLAASAPLKASTVVQSNHAVPSVNESVHTEIGLAGGRGVGISYRRRISHQANGVVVTEVRNAVEVSFFLEEDAWAAVSRHFPDLRRLEPLPEATPGETAANATCTIHLDVSARPAFPAGSRPYISRRVWAVADQLYAAEAGPGGEAATSLTAVPATDIAREFAWSLLGAREYLGSAAERSVSA</sequence>
<evidence type="ECO:0000313" key="2">
    <source>
        <dbReference type="Proteomes" id="UP001620520"/>
    </source>
</evidence>
<protein>
    <submittedName>
        <fullName evidence="1">Uncharacterized protein</fullName>
    </submittedName>
</protein>
<dbReference type="EMBL" id="JBIYEW010000003">
    <property type="protein sequence ID" value="MFK4640319.1"/>
    <property type="molecule type" value="Genomic_DNA"/>
</dbReference>
<keyword evidence="2" id="KW-1185">Reference proteome</keyword>
<proteinExistence type="predicted"/>
<gene>
    <name evidence="1" type="ORF">ABIA52_003208</name>
</gene>
<accession>A0ABW8N9T9</accession>
<evidence type="ECO:0000313" key="1">
    <source>
        <dbReference type="EMBL" id="MFK4640319.1"/>
    </source>
</evidence>
<comment type="caution">
    <text evidence="1">The sequence shown here is derived from an EMBL/GenBank/DDBJ whole genome shotgun (WGS) entry which is preliminary data.</text>
</comment>
<dbReference type="Proteomes" id="UP001620520">
    <property type="component" value="Unassembled WGS sequence"/>
</dbReference>
<organism evidence="1 2">
    <name type="scientific">Paenarthrobacter histidinolovorans</name>
    <dbReference type="NCBI Taxonomy" id="43664"/>
    <lineage>
        <taxon>Bacteria</taxon>
        <taxon>Bacillati</taxon>
        <taxon>Actinomycetota</taxon>
        <taxon>Actinomycetes</taxon>
        <taxon>Micrococcales</taxon>
        <taxon>Micrococcaceae</taxon>
        <taxon>Paenarthrobacter</taxon>
    </lineage>
</organism>